<sequence>MRQLFFTFFLILVSVVMHAQNTAQTNLIVTLKPIQSIKINDQQSNINLSFETVEDYTKGKISDQADHIEVMSSGTYEVRVAASSPLTSNNEQISLENISLNPTLGTIGDFRENITMIPVSLSMKEHNMISSNLGDVKRTFNVSYKMDASEELLNKPVGTYSTVITYTILSL</sequence>
<proteinExistence type="predicted"/>
<reference evidence="1 2" key="1">
    <citation type="journal article" date="2016" name="J. Zhejiang Univ. Sci. B">
        <title>Antibiotic resistance mechanisms of Myroides sp.</title>
        <authorList>
            <person name="Hu S."/>
            <person name="Yuan S."/>
            <person name="Qu H."/>
            <person name="Jiang T."/>
            <person name="Zhou Y."/>
            <person name="Wang M."/>
            <person name="Ming D."/>
        </authorList>
    </citation>
    <scope>NUCLEOTIDE SEQUENCE [LARGE SCALE GENOMIC DNA]</scope>
    <source>
        <strain evidence="1 2">PR63039</strain>
    </source>
</reference>
<evidence type="ECO:0000313" key="1">
    <source>
        <dbReference type="EMBL" id="ALU25284.1"/>
    </source>
</evidence>
<dbReference type="RefSeq" id="WP_006259675.1">
    <property type="nucleotide sequence ID" value="NZ_BCMQ01000005.1"/>
</dbReference>
<gene>
    <name evidence="1" type="ORF">AS202_03535</name>
</gene>
<dbReference type="Proteomes" id="UP000069030">
    <property type="component" value="Chromosome"/>
</dbReference>
<evidence type="ECO:0000313" key="2">
    <source>
        <dbReference type="Proteomes" id="UP000069030"/>
    </source>
</evidence>
<dbReference type="KEGG" id="mod:AS202_03535"/>
<name>A0A0S7E894_9FLAO</name>
<dbReference type="EMBL" id="CP013690">
    <property type="protein sequence ID" value="ALU25284.1"/>
    <property type="molecule type" value="Genomic_DNA"/>
</dbReference>
<organism evidence="1 2">
    <name type="scientific">Myroides odoratimimus</name>
    <dbReference type="NCBI Taxonomy" id="76832"/>
    <lineage>
        <taxon>Bacteria</taxon>
        <taxon>Pseudomonadati</taxon>
        <taxon>Bacteroidota</taxon>
        <taxon>Flavobacteriia</taxon>
        <taxon>Flavobacteriales</taxon>
        <taxon>Flavobacteriaceae</taxon>
        <taxon>Myroides</taxon>
    </lineage>
</organism>
<accession>A0A0S7E894</accession>
<protein>
    <submittedName>
        <fullName evidence="1">Uncharacterized protein</fullName>
    </submittedName>
</protein>
<dbReference type="AlphaFoldDB" id="A0A0S7E894"/>